<reference evidence="1 2" key="2">
    <citation type="submission" date="2007-05" db="EMBL/GenBank/DDBJ databases">
        <title>Draft genome sequence of Bifidobacterium adolescentis (L2-32).</title>
        <authorList>
            <person name="Sudarsanam P."/>
            <person name="Ley R."/>
            <person name="Guruge J."/>
            <person name="Turnbaugh P.J."/>
            <person name="Mahowald M."/>
            <person name="Liep D."/>
            <person name="Gordon J."/>
        </authorList>
    </citation>
    <scope>NUCLEOTIDE SEQUENCE [LARGE SCALE GENOMIC DNA]</scope>
    <source>
        <strain evidence="1 2">L2-32</strain>
    </source>
</reference>
<comment type="caution">
    <text evidence="1">The sequence shown here is derived from an EMBL/GenBank/DDBJ whole genome shotgun (WGS) entry which is preliminary data.</text>
</comment>
<dbReference type="AlphaFoldDB" id="A7A6D9"/>
<dbReference type="Proteomes" id="UP000003773">
    <property type="component" value="Unassembled WGS sequence"/>
</dbReference>
<proteinExistence type="predicted"/>
<evidence type="ECO:0000313" key="1">
    <source>
        <dbReference type="EMBL" id="EDN82830.1"/>
    </source>
</evidence>
<dbReference type="HOGENOM" id="CLU_3230235_0_0_11"/>
<evidence type="ECO:0000313" key="2">
    <source>
        <dbReference type="Proteomes" id="UP000003773"/>
    </source>
</evidence>
<dbReference type="EMBL" id="AAXD02000029">
    <property type="protein sequence ID" value="EDN82830.1"/>
    <property type="molecule type" value="Genomic_DNA"/>
</dbReference>
<gene>
    <name evidence="1" type="ORF">BIFADO_01420</name>
</gene>
<name>A7A6D9_BIFAD</name>
<reference evidence="1 2" key="1">
    <citation type="submission" date="2007-04" db="EMBL/GenBank/DDBJ databases">
        <authorList>
            <person name="Fulton L."/>
            <person name="Clifton S."/>
            <person name="Fulton B."/>
            <person name="Xu J."/>
            <person name="Minx P."/>
            <person name="Pepin K.H."/>
            <person name="Johnson M."/>
            <person name="Thiruvilangam P."/>
            <person name="Bhonagiri V."/>
            <person name="Nash W.E."/>
            <person name="Mardis E.R."/>
            <person name="Wilson R.K."/>
        </authorList>
    </citation>
    <scope>NUCLEOTIDE SEQUENCE [LARGE SCALE GENOMIC DNA]</scope>
    <source>
        <strain evidence="1 2">L2-32</strain>
    </source>
</reference>
<accession>A7A6D9</accession>
<organism evidence="1 2">
    <name type="scientific">Bifidobacterium adolescentis L2-32</name>
    <dbReference type="NCBI Taxonomy" id="411481"/>
    <lineage>
        <taxon>Bacteria</taxon>
        <taxon>Bacillati</taxon>
        <taxon>Actinomycetota</taxon>
        <taxon>Actinomycetes</taxon>
        <taxon>Bifidobacteriales</taxon>
        <taxon>Bifidobacteriaceae</taxon>
        <taxon>Bifidobacterium</taxon>
    </lineage>
</organism>
<sequence>MSSQAMTISLVNSKGIGIHDTHGRFDPSAVFKTAALNHSAISP</sequence>
<protein>
    <submittedName>
        <fullName evidence="1">Uncharacterized protein</fullName>
    </submittedName>
</protein>